<dbReference type="Pfam" id="PF00005">
    <property type="entry name" value="ABC_tran"/>
    <property type="match status" value="1"/>
</dbReference>
<evidence type="ECO:0000259" key="5">
    <source>
        <dbReference type="PROSITE" id="PS50893"/>
    </source>
</evidence>
<proteinExistence type="inferred from homology"/>
<keyword evidence="7" id="KW-1185">Reference proteome</keyword>
<dbReference type="EMBL" id="CP045809">
    <property type="protein sequence ID" value="QHN33592.1"/>
    <property type="molecule type" value="Genomic_DNA"/>
</dbReference>
<dbReference type="PANTHER" id="PTHR43776">
    <property type="entry name" value="TRANSPORT ATP-BINDING PROTEIN"/>
    <property type="match status" value="1"/>
</dbReference>
<dbReference type="Gene3D" id="3.40.50.300">
    <property type="entry name" value="P-loop containing nucleotide triphosphate hydrolases"/>
    <property type="match status" value="1"/>
</dbReference>
<keyword evidence="3" id="KW-0547">Nucleotide-binding</keyword>
<evidence type="ECO:0000313" key="7">
    <source>
        <dbReference type="Proteomes" id="UP001059836"/>
    </source>
</evidence>
<dbReference type="InterPro" id="IPR050319">
    <property type="entry name" value="ABC_transp_ATP-bind"/>
</dbReference>
<name>A0ABX6IC85_9ACTN</name>
<evidence type="ECO:0000256" key="1">
    <source>
        <dbReference type="ARBA" id="ARBA00005417"/>
    </source>
</evidence>
<reference evidence="6" key="1">
    <citation type="journal article" date="2021" name="Nat. Microbiol.">
        <title>Cocultivation of an ultrasmall environmental parasitic bacterium with lytic ability against bacteria associated with wastewater foams.</title>
        <authorList>
            <person name="Batinovic S."/>
            <person name="Rose J.J.A."/>
            <person name="Ratcliffe J."/>
            <person name="Seviour R.J."/>
            <person name="Petrovski S."/>
        </authorList>
    </citation>
    <scope>NUCLEOTIDE SEQUENCE</scope>
    <source>
        <strain evidence="6">CON9</strain>
    </source>
</reference>
<dbReference type="InterPro" id="IPR003593">
    <property type="entry name" value="AAA+_ATPase"/>
</dbReference>
<dbReference type="PROSITE" id="PS50893">
    <property type="entry name" value="ABC_TRANSPORTER_2"/>
    <property type="match status" value="1"/>
</dbReference>
<keyword evidence="4 6" id="KW-0067">ATP-binding</keyword>
<dbReference type="SUPFAM" id="SSF52540">
    <property type="entry name" value="P-loop containing nucleoside triphosphate hydrolases"/>
    <property type="match status" value="1"/>
</dbReference>
<organism evidence="6 7">
    <name type="scientific">Gordonia pseudamarae</name>
    <dbReference type="NCBI Taxonomy" id="2831662"/>
    <lineage>
        <taxon>Bacteria</taxon>
        <taxon>Bacillati</taxon>
        <taxon>Actinomycetota</taxon>
        <taxon>Actinomycetes</taxon>
        <taxon>Mycobacteriales</taxon>
        <taxon>Gordoniaceae</taxon>
        <taxon>Gordonia</taxon>
    </lineage>
</organism>
<evidence type="ECO:0000256" key="4">
    <source>
        <dbReference type="ARBA" id="ARBA00022840"/>
    </source>
</evidence>
<evidence type="ECO:0000256" key="3">
    <source>
        <dbReference type="ARBA" id="ARBA00022741"/>
    </source>
</evidence>
<dbReference type="Proteomes" id="UP001059836">
    <property type="component" value="Chromosome"/>
</dbReference>
<evidence type="ECO:0000256" key="2">
    <source>
        <dbReference type="ARBA" id="ARBA00022448"/>
    </source>
</evidence>
<dbReference type="SMART" id="SM00382">
    <property type="entry name" value="AAA"/>
    <property type="match status" value="1"/>
</dbReference>
<accession>A0ABX6IC85</accession>
<dbReference type="InterPro" id="IPR017871">
    <property type="entry name" value="ABC_transporter-like_CS"/>
</dbReference>
<dbReference type="PROSITE" id="PS00211">
    <property type="entry name" value="ABC_TRANSPORTER_1"/>
    <property type="match status" value="1"/>
</dbReference>
<dbReference type="InterPro" id="IPR003439">
    <property type="entry name" value="ABC_transporter-like_ATP-bd"/>
</dbReference>
<dbReference type="GO" id="GO:0005524">
    <property type="term" value="F:ATP binding"/>
    <property type="evidence" value="ECO:0007669"/>
    <property type="project" value="UniProtKB-KW"/>
</dbReference>
<protein>
    <submittedName>
        <fullName evidence="6">ATP-binding cassette domain-containing protein</fullName>
    </submittedName>
</protein>
<keyword evidence="2" id="KW-0813">Transport</keyword>
<sequence>MSAIVVADGVTVHYRRRRWGPRNSALDTLYLRVEQHRHLALIGPSGAGKSTLVRAMLGLIRPDTGQILLFGQPVDTLSRVERARLVQAVSQHASGSLSPRFPVARTLAEPIHALGLPDDPVTRSTELLELVGLDAGLLNRRPAELSGGQRQRVVIARALAARPALLIGDEMFSALDAGSRLSVVDMLARVADTERTTIVLVSHDLGVARRLCDDVAVLDGGRIVEHGPCEKVLARPTHPLTRSLLDAAGPVTA</sequence>
<dbReference type="InterPro" id="IPR027417">
    <property type="entry name" value="P-loop_NTPase"/>
</dbReference>
<dbReference type="RefSeq" id="WP_213245767.1">
    <property type="nucleotide sequence ID" value="NZ_CP045806.1"/>
</dbReference>
<evidence type="ECO:0000313" key="6">
    <source>
        <dbReference type="EMBL" id="QHN33592.1"/>
    </source>
</evidence>
<feature type="domain" description="ABC transporter" evidence="5">
    <location>
        <begin position="5"/>
        <end position="245"/>
    </location>
</feature>
<dbReference type="PANTHER" id="PTHR43776:SF7">
    <property type="entry name" value="D,D-DIPEPTIDE TRANSPORT ATP-BINDING PROTEIN DDPF-RELATED"/>
    <property type="match status" value="1"/>
</dbReference>
<gene>
    <name evidence="6" type="ORF">GII31_00395</name>
</gene>
<comment type="similarity">
    <text evidence="1">Belongs to the ABC transporter superfamily.</text>
</comment>